<feature type="domain" description="GspD-like N0" evidence="14">
    <location>
        <begin position="90"/>
        <end position="156"/>
    </location>
</feature>
<evidence type="ECO:0000256" key="2">
    <source>
        <dbReference type="ARBA" id="ARBA00006980"/>
    </source>
</evidence>
<dbReference type="NCBIfam" id="TIGR02517">
    <property type="entry name" value="type_II_gspD"/>
    <property type="match status" value="1"/>
</dbReference>
<sequence>MNILRTMATVSAVFLLVSCTTPVGKDPTAGVDSVESAAEQASLSTSATDLAVSKKEEGSREAVLYQGTDRHVNMPKKREPVRFLGDDVSLNFEQAPLSEVTHAIMGDILELDYVVDHPIQGQVTLRTRTPIPRDQLLGVLESLLKANNTIMIRGSDGRYLVTGSARGTKLSPSVSNPRDNIAGYSTVIVPLQFISAKNMAEILKPVADESAFVRIDSSRNLLVLAGTRTQLDGWLDMVSTFDVDQLKGMSVGLFPLENSEVAEVVDALDAIMGTTQDGSSMKDMIRVVPVERLNSILIVTPRAHYLGTVEKWIERLDEAHYSALDRRLYVYPVQNTTASRLSDLINSIYSGGQSSGRSQSRGGYRDSSGVAPGLSPETLGSSRGMGSSNRMGSGRSSGNTGSSVANVNMEGVTGSGDETAEVRVVADDENNSLMIYATSMQYKVIKTALEQLDVVATQVIIEASIIEVSLTDELRYGLEWTFSNSLGADYDGSGFLSSIAGAESPASIVPGFSYTVTNSIGNVSAVLNALAEESLLNIISTPSVMVLDNHYAYIHVGQQVPIIDSQTGSLANDTDRVTQSITYRDTGVKLDVKPSVNAGGLITMDVAQSVTDVGEIDAATGQRAFLERNIESRVAVRSNESVVLGGLIRENAGTASQGVPWLHSVPIVGSLFGTDSARSNRTELLVIITPRALYNEDELRSVSEEMRSKIRNLELIDENGF</sequence>
<keyword evidence="16" id="KW-1185">Reference proteome</keyword>
<feature type="compositionally biased region" description="Low complexity" evidence="11">
    <location>
        <begin position="380"/>
        <end position="403"/>
    </location>
</feature>
<dbReference type="EMBL" id="SHNP01000001">
    <property type="protein sequence ID" value="MCX2972159.1"/>
    <property type="molecule type" value="Genomic_DNA"/>
</dbReference>
<evidence type="ECO:0000256" key="8">
    <source>
        <dbReference type="ARBA" id="ARBA00023136"/>
    </source>
</evidence>
<dbReference type="PROSITE" id="PS51257">
    <property type="entry name" value="PROKAR_LIPOPROTEIN"/>
    <property type="match status" value="1"/>
</dbReference>
<evidence type="ECO:0000256" key="11">
    <source>
        <dbReference type="SAM" id="MobiDB-lite"/>
    </source>
</evidence>
<evidence type="ECO:0000259" key="13">
    <source>
        <dbReference type="Pfam" id="PF03958"/>
    </source>
</evidence>
<protein>
    <submittedName>
        <fullName evidence="15">Type II secretion system protein GspD</fullName>
    </submittedName>
</protein>
<dbReference type="InterPro" id="IPR004846">
    <property type="entry name" value="T2SS/T3SS_dom"/>
</dbReference>
<organism evidence="15 16">
    <name type="scientific">Candidatus Seongchinamella marina</name>
    <dbReference type="NCBI Taxonomy" id="2518990"/>
    <lineage>
        <taxon>Bacteria</taxon>
        <taxon>Pseudomonadati</taxon>
        <taxon>Pseudomonadota</taxon>
        <taxon>Gammaproteobacteria</taxon>
        <taxon>Cellvibrionales</taxon>
        <taxon>Halieaceae</taxon>
        <taxon>Seongchinamella</taxon>
    </lineage>
</organism>
<dbReference type="Gene3D" id="3.55.50.30">
    <property type="match status" value="1"/>
</dbReference>
<evidence type="ECO:0000256" key="10">
    <source>
        <dbReference type="RuleBase" id="RU004004"/>
    </source>
</evidence>
<evidence type="ECO:0000256" key="1">
    <source>
        <dbReference type="ARBA" id="ARBA00004442"/>
    </source>
</evidence>
<keyword evidence="8" id="KW-0472">Membrane</keyword>
<evidence type="ECO:0000313" key="15">
    <source>
        <dbReference type="EMBL" id="MCX2972159.1"/>
    </source>
</evidence>
<evidence type="ECO:0000259" key="14">
    <source>
        <dbReference type="Pfam" id="PF21305"/>
    </source>
</evidence>
<keyword evidence="5" id="KW-0812">Transmembrane</keyword>
<feature type="domain" description="NolW-like" evidence="13">
    <location>
        <begin position="330"/>
        <end position="457"/>
    </location>
</feature>
<dbReference type="Pfam" id="PF21305">
    <property type="entry name" value="type_II_gspD_N0"/>
    <property type="match status" value="1"/>
</dbReference>
<keyword evidence="3 10" id="KW-0813">Transport</keyword>
<gene>
    <name evidence="15" type="primary">gspD</name>
    <name evidence="15" type="ORF">EYC87_00985</name>
</gene>
<dbReference type="Gene3D" id="3.30.1370.120">
    <property type="match status" value="3"/>
</dbReference>
<name>A0ABT3SQC1_9GAMM</name>
<dbReference type="PANTHER" id="PTHR30332">
    <property type="entry name" value="PROBABLE GENERAL SECRETION PATHWAY PROTEIN D"/>
    <property type="match status" value="1"/>
</dbReference>
<evidence type="ECO:0000259" key="12">
    <source>
        <dbReference type="Pfam" id="PF00263"/>
    </source>
</evidence>
<evidence type="ECO:0000256" key="9">
    <source>
        <dbReference type="ARBA" id="ARBA00023237"/>
    </source>
</evidence>
<dbReference type="PANTHER" id="PTHR30332:SF25">
    <property type="entry name" value="SECRETIN XPSD"/>
    <property type="match status" value="1"/>
</dbReference>
<evidence type="ECO:0000256" key="6">
    <source>
        <dbReference type="ARBA" id="ARBA00022729"/>
    </source>
</evidence>
<evidence type="ECO:0000256" key="5">
    <source>
        <dbReference type="ARBA" id="ARBA00022692"/>
    </source>
</evidence>
<comment type="similarity">
    <text evidence="2">Belongs to the bacterial secretin family. GSP D subfamily.</text>
</comment>
<keyword evidence="9" id="KW-0998">Cell outer membrane</keyword>
<dbReference type="InterPro" id="IPR013356">
    <property type="entry name" value="T2SS_GspD"/>
</dbReference>
<feature type="domain" description="NolW-like" evidence="13">
    <location>
        <begin position="253"/>
        <end position="318"/>
    </location>
</feature>
<dbReference type="InterPro" id="IPR005644">
    <property type="entry name" value="NolW-like"/>
</dbReference>
<reference evidence="15" key="1">
    <citation type="submission" date="2019-02" db="EMBL/GenBank/DDBJ databases">
        <authorList>
            <person name="Li S.-H."/>
        </authorList>
    </citation>
    <scope>NUCLEOTIDE SEQUENCE</scope>
    <source>
        <strain evidence="15">IMCC8485</strain>
    </source>
</reference>
<dbReference type="InterPro" id="IPR038591">
    <property type="entry name" value="NolW-like_sf"/>
</dbReference>
<feature type="domain" description="NolW-like" evidence="13">
    <location>
        <begin position="186"/>
        <end position="245"/>
    </location>
</feature>
<dbReference type="Pfam" id="PF00263">
    <property type="entry name" value="Secretin"/>
    <property type="match status" value="1"/>
</dbReference>
<comment type="caution">
    <text evidence="15">The sequence shown here is derived from an EMBL/GenBank/DDBJ whole genome shotgun (WGS) entry which is preliminary data.</text>
</comment>
<dbReference type="Pfam" id="PF03958">
    <property type="entry name" value="Secretin_N"/>
    <property type="match status" value="3"/>
</dbReference>
<evidence type="ECO:0000256" key="3">
    <source>
        <dbReference type="ARBA" id="ARBA00022448"/>
    </source>
</evidence>
<evidence type="ECO:0000256" key="7">
    <source>
        <dbReference type="ARBA" id="ARBA00022927"/>
    </source>
</evidence>
<feature type="domain" description="Type II/III secretion system secretin-like" evidence="12">
    <location>
        <begin position="529"/>
        <end position="691"/>
    </location>
</feature>
<dbReference type="InterPro" id="IPR050810">
    <property type="entry name" value="Bact_Secretion_Sys_Channel"/>
</dbReference>
<evidence type="ECO:0000313" key="16">
    <source>
        <dbReference type="Proteomes" id="UP001143307"/>
    </source>
</evidence>
<keyword evidence="7" id="KW-0653">Protein transport</keyword>
<dbReference type="PRINTS" id="PR00811">
    <property type="entry name" value="BCTERIALGSPD"/>
</dbReference>
<feature type="compositionally biased region" description="Low complexity" evidence="11">
    <location>
        <begin position="352"/>
        <end position="369"/>
    </location>
</feature>
<keyword evidence="6" id="KW-0732">Signal</keyword>
<comment type="subcellular location">
    <subcellularLocation>
        <location evidence="1 10">Cell outer membrane</location>
    </subcellularLocation>
</comment>
<proteinExistence type="inferred from homology"/>
<dbReference type="Proteomes" id="UP001143307">
    <property type="component" value="Unassembled WGS sequence"/>
</dbReference>
<feature type="region of interest" description="Disordered" evidence="11">
    <location>
        <begin position="352"/>
        <end position="421"/>
    </location>
</feature>
<evidence type="ECO:0000256" key="4">
    <source>
        <dbReference type="ARBA" id="ARBA00022452"/>
    </source>
</evidence>
<dbReference type="InterPro" id="IPR001775">
    <property type="entry name" value="GspD/PilQ"/>
</dbReference>
<accession>A0ABT3SQC1</accession>
<keyword evidence="4" id="KW-1134">Transmembrane beta strand</keyword>
<dbReference type="InterPro" id="IPR049371">
    <property type="entry name" value="GspD-like_N0"/>
</dbReference>